<dbReference type="InterPro" id="IPR045136">
    <property type="entry name" value="Iah1-like"/>
</dbReference>
<dbReference type="EMBL" id="ML977651">
    <property type="protein sequence ID" value="KAF1994789.1"/>
    <property type="molecule type" value="Genomic_DNA"/>
</dbReference>
<keyword evidence="2" id="KW-1185">Reference proteome</keyword>
<dbReference type="PANTHER" id="PTHR14209">
    <property type="entry name" value="ISOAMYL ACETATE-HYDROLYZING ESTERASE 1"/>
    <property type="match status" value="1"/>
</dbReference>
<reference evidence="1" key="1">
    <citation type="journal article" date="2020" name="Stud. Mycol.">
        <title>101 Dothideomycetes genomes: a test case for predicting lifestyles and emergence of pathogens.</title>
        <authorList>
            <person name="Haridas S."/>
            <person name="Albert R."/>
            <person name="Binder M."/>
            <person name="Bloem J."/>
            <person name="Labutti K."/>
            <person name="Salamov A."/>
            <person name="Andreopoulos B."/>
            <person name="Baker S."/>
            <person name="Barry K."/>
            <person name="Bills G."/>
            <person name="Bluhm B."/>
            <person name="Cannon C."/>
            <person name="Castanera R."/>
            <person name="Culley D."/>
            <person name="Daum C."/>
            <person name="Ezra D."/>
            <person name="Gonzalez J."/>
            <person name="Henrissat B."/>
            <person name="Kuo A."/>
            <person name="Liang C."/>
            <person name="Lipzen A."/>
            <person name="Lutzoni F."/>
            <person name="Magnuson J."/>
            <person name="Mondo S."/>
            <person name="Nolan M."/>
            <person name="Ohm R."/>
            <person name="Pangilinan J."/>
            <person name="Park H.-J."/>
            <person name="Ramirez L."/>
            <person name="Alfaro M."/>
            <person name="Sun H."/>
            <person name="Tritt A."/>
            <person name="Yoshinaga Y."/>
            <person name="Zwiers L.-H."/>
            <person name="Turgeon B."/>
            <person name="Goodwin S."/>
            <person name="Spatafora J."/>
            <person name="Crous P."/>
            <person name="Grigoriev I."/>
        </authorList>
    </citation>
    <scope>NUCLEOTIDE SEQUENCE</scope>
    <source>
        <strain evidence="1">CBS 123094</strain>
    </source>
</reference>
<proteinExistence type="predicted"/>
<dbReference type="InterPro" id="IPR036514">
    <property type="entry name" value="SGNH_hydro_sf"/>
</dbReference>
<dbReference type="OrthoDB" id="671439at2759"/>
<protein>
    <submittedName>
        <fullName evidence="1">SGNH hydrolase</fullName>
    </submittedName>
</protein>
<gene>
    <name evidence="1" type="ORF">P154DRAFT_365045</name>
</gene>
<dbReference type="Pfam" id="PF00657">
    <property type="entry name" value="Lipase_GDSL"/>
    <property type="match status" value="1"/>
</dbReference>
<dbReference type="InterPro" id="IPR001087">
    <property type="entry name" value="GDSL"/>
</dbReference>
<name>A0A6A5W1J8_9PLEO</name>
<organism evidence="1 2">
    <name type="scientific">Amniculicola lignicola CBS 123094</name>
    <dbReference type="NCBI Taxonomy" id="1392246"/>
    <lineage>
        <taxon>Eukaryota</taxon>
        <taxon>Fungi</taxon>
        <taxon>Dikarya</taxon>
        <taxon>Ascomycota</taxon>
        <taxon>Pezizomycotina</taxon>
        <taxon>Dothideomycetes</taxon>
        <taxon>Pleosporomycetidae</taxon>
        <taxon>Pleosporales</taxon>
        <taxon>Amniculicolaceae</taxon>
        <taxon>Amniculicola</taxon>
    </lineage>
</organism>
<dbReference type="SUPFAM" id="SSF52266">
    <property type="entry name" value="SGNH hydrolase"/>
    <property type="match status" value="1"/>
</dbReference>
<accession>A0A6A5W1J8</accession>
<dbReference type="PANTHER" id="PTHR14209:SF19">
    <property type="entry name" value="ISOAMYL ACETATE-HYDROLYZING ESTERASE 1 HOMOLOG"/>
    <property type="match status" value="1"/>
</dbReference>
<evidence type="ECO:0000313" key="1">
    <source>
        <dbReference type="EMBL" id="KAF1994789.1"/>
    </source>
</evidence>
<sequence>MKNKMATQEQLPEIVLFGASLVEWSFFEHTRGFGWVLQEKYKGKAEILNEGSYTSTMLMPNFREIVERATRPYAAPTLLITIMVGGNDAVLMPYGEYVPLKEFEENIREWVETVLTEDNMPDTKIVLITPPPINCSDPPKSQGVETGKVTLEKANRPWKQGRGYKTYLSKKRYAEKVIDIAKSYEETGRVIGLNLWRALVDAGLADQGRLGDEDAYDEEKLPGCGLLGAKQFKDGYFTDGLHLDGLGYDVFSKGLLELVLSTWPELAPERIE</sequence>
<dbReference type="Gene3D" id="3.40.50.1110">
    <property type="entry name" value="SGNH hydrolase"/>
    <property type="match status" value="1"/>
</dbReference>
<dbReference type="GO" id="GO:0016788">
    <property type="term" value="F:hydrolase activity, acting on ester bonds"/>
    <property type="evidence" value="ECO:0007669"/>
    <property type="project" value="InterPro"/>
</dbReference>
<dbReference type="AlphaFoldDB" id="A0A6A5W1J8"/>
<keyword evidence="1" id="KW-0378">Hydrolase</keyword>
<evidence type="ECO:0000313" key="2">
    <source>
        <dbReference type="Proteomes" id="UP000799779"/>
    </source>
</evidence>
<dbReference type="Proteomes" id="UP000799779">
    <property type="component" value="Unassembled WGS sequence"/>
</dbReference>